<reference evidence="2 3" key="1">
    <citation type="submission" date="2013-09" db="EMBL/GenBank/DDBJ databases">
        <title>High correlation between genotypes and phenotypes of environmental bacteria Comamonas testosteroni strains.</title>
        <authorList>
            <person name="Liu L."/>
            <person name="Zhu W."/>
            <person name="Xia X."/>
            <person name="Xu B."/>
            <person name="Luo M."/>
            <person name="Wang G."/>
        </authorList>
    </citation>
    <scope>NUCLEOTIDE SEQUENCE [LARGE SCALE GENOMIC DNA]</scope>
    <source>
        <strain evidence="2 3">JL14</strain>
    </source>
</reference>
<gene>
    <name evidence="2" type="ORF">P245_10820</name>
</gene>
<name>A0A0E3C3L6_9BURK</name>
<evidence type="ECO:0000259" key="1">
    <source>
        <dbReference type="Pfam" id="PF09356"/>
    </source>
</evidence>
<feature type="domain" description="Bacteriophage phiJL001 Gp84 C-terminal" evidence="1">
    <location>
        <begin position="188"/>
        <end position="258"/>
    </location>
</feature>
<dbReference type="EMBL" id="AWTN01000085">
    <property type="protein sequence ID" value="KGG93052.1"/>
    <property type="molecule type" value="Genomic_DNA"/>
</dbReference>
<dbReference type="Pfam" id="PF09356">
    <property type="entry name" value="Phage_BR0599"/>
    <property type="match status" value="1"/>
</dbReference>
<evidence type="ECO:0000313" key="2">
    <source>
        <dbReference type="EMBL" id="KGG93052.1"/>
    </source>
</evidence>
<dbReference type="InterPro" id="IPR018964">
    <property type="entry name" value="Phage_phiJL001_Gp84_C"/>
</dbReference>
<accession>A0A0E3C3L6</accession>
<dbReference type="AlphaFoldDB" id="A0A0E3C3L6"/>
<comment type="caution">
    <text evidence="2">The sequence shown here is derived from an EMBL/GenBank/DDBJ whole genome shotgun (WGS) entry which is preliminary data.</text>
</comment>
<dbReference type="NCBIfam" id="TIGR02218">
    <property type="entry name" value="phg_TIGR02218"/>
    <property type="match status" value="1"/>
</dbReference>
<sequence length="267" mass="28947">MTYQSIEASLHSGQPVELYRFALGTTVWCYTSARDAVTYNGEKYIPAPIRRSEIEQTQEFGRAMLNLEAALDIGVVQSFIVTPPDGVLSLTIFRQHLTDPGTEFITWWKGRVVSVVFGGVTVQMRCEPIFTTLKRSGRRANYQINCRHPLYHGGCKVNAADYKTAGIVESVAGLEVTASVFLPKPIAWFVGGRLMAAGAQRMIVASSGGAVTLSAPIPGLKAGDAFDAYPGCDHTLETCAAKFGNQLNYGGFPYIPLKNPFTGDAIV</sequence>
<organism evidence="2 3">
    <name type="scientific">Comamonas thiooxydans</name>
    <dbReference type="NCBI Taxonomy" id="363952"/>
    <lineage>
        <taxon>Bacteria</taxon>
        <taxon>Pseudomonadati</taxon>
        <taxon>Pseudomonadota</taxon>
        <taxon>Betaproteobacteria</taxon>
        <taxon>Burkholderiales</taxon>
        <taxon>Comamonadaceae</taxon>
        <taxon>Comamonas</taxon>
    </lineage>
</organism>
<proteinExistence type="predicted"/>
<dbReference type="Pfam" id="PF09931">
    <property type="entry name" value="Phage_phiJL001_Gp84_N"/>
    <property type="match status" value="1"/>
</dbReference>
<dbReference type="InterPro" id="IPR011928">
    <property type="entry name" value="Phage_phiJL001_Gp84"/>
</dbReference>
<evidence type="ECO:0000313" key="3">
    <source>
        <dbReference type="Proteomes" id="UP000029567"/>
    </source>
</evidence>
<dbReference type="RefSeq" id="WP_034379083.1">
    <property type="nucleotide sequence ID" value="NZ_AWTN01000085.1"/>
</dbReference>
<protein>
    <recommendedName>
        <fullName evidence="1">Bacteriophage phiJL001 Gp84 C-terminal domain-containing protein</fullName>
    </recommendedName>
</protein>
<dbReference type="Proteomes" id="UP000029567">
    <property type="component" value="Unassembled WGS sequence"/>
</dbReference>